<dbReference type="NCBIfam" id="TIGR00377">
    <property type="entry name" value="ant_ant_sig"/>
    <property type="match status" value="1"/>
</dbReference>
<dbReference type="OrthoDB" id="9793697at2"/>
<dbReference type="CDD" id="cd07043">
    <property type="entry name" value="STAS_anti-anti-sigma_factors"/>
    <property type="match status" value="1"/>
</dbReference>
<dbReference type="GO" id="GO:0043856">
    <property type="term" value="F:anti-sigma factor antagonist activity"/>
    <property type="evidence" value="ECO:0007669"/>
    <property type="project" value="InterPro"/>
</dbReference>
<proteinExistence type="inferred from homology"/>
<dbReference type="PANTHER" id="PTHR33495:SF2">
    <property type="entry name" value="ANTI-SIGMA FACTOR ANTAGONIST TM_1081-RELATED"/>
    <property type="match status" value="1"/>
</dbReference>
<feature type="domain" description="STAS" evidence="3">
    <location>
        <begin position="24"/>
        <end position="113"/>
    </location>
</feature>
<evidence type="ECO:0000256" key="1">
    <source>
        <dbReference type="ARBA" id="ARBA00009013"/>
    </source>
</evidence>
<evidence type="ECO:0000259" key="3">
    <source>
        <dbReference type="PROSITE" id="PS50801"/>
    </source>
</evidence>
<organism evidence="4 5">
    <name type="scientific">Rubrobacter xylanophilus</name>
    <dbReference type="NCBI Taxonomy" id="49319"/>
    <lineage>
        <taxon>Bacteria</taxon>
        <taxon>Bacillati</taxon>
        <taxon>Actinomycetota</taxon>
        <taxon>Rubrobacteria</taxon>
        <taxon>Rubrobacterales</taxon>
        <taxon>Rubrobacteraceae</taxon>
        <taxon>Rubrobacter</taxon>
    </lineage>
</organism>
<dbReference type="PANTHER" id="PTHR33495">
    <property type="entry name" value="ANTI-SIGMA FACTOR ANTAGONIST TM_1081-RELATED-RELATED"/>
    <property type="match status" value="1"/>
</dbReference>
<dbReference type="AlphaFoldDB" id="A0A510HJA3"/>
<dbReference type="Proteomes" id="UP000318065">
    <property type="component" value="Chromosome"/>
</dbReference>
<dbReference type="InterPro" id="IPR002645">
    <property type="entry name" value="STAS_dom"/>
</dbReference>
<reference evidence="4" key="1">
    <citation type="journal article" date="2019" name="Microbiol. Resour. Announc.">
        <title>Complete Genome Sequence of Rubrobacter xylanophilus Strain AA3-22, Isolated from Arima Onsen in Japan.</title>
        <authorList>
            <person name="Tomariguchi N."/>
            <person name="Miyazaki K."/>
        </authorList>
    </citation>
    <scope>NUCLEOTIDE SEQUENCE [LARGE SCALE GENOMIC DNA]</scope>
    <source>
        <strain evidence="4">AA3-22</strain>
    </source>
</reference>
<evidence type="ECO:0000313" key="4">
    <source>
        <dbReference type="EMBL" id="BBL79994.1"/>
    </source>
</evidence>
<name>A0A510HJA3_9ACTN</name>
<dbReference type="SUPFAM" id="SSF52091">
    <property type="entry name" value="SpoIIaa-like"/>
    <property type="match status" value="1"/>
</dbReference>
<keyword evidence="5" id="KW-1185">Reference proteome</keyword>
<evidence type="ECO:0000313" key="5">
    <source>
        <dbReference type="Proteomes" id="UP000318065"/>
    </source>
</evidence>
<dbReference type="Pfam" id="PF01740">
    <property type="entry name" value="STAS"/>
    <property type="match status" value="1"/>
</dbReference>
<sequence length="117" mass="12420">MGILKVRKEGDGITVVGCEPGTVLDAAGSSELRTRAEELLGAPPRLVFDMGGVEFVDSSAIGALVGLLRSAREAGGDVRLARVGRDVRTIFELTRLDSVFEIHPSVEEAVLSFRNAP</sequence>
<dbReference type="PROSITE" id="PS50801">
    <property type="entry name" value="STAS"/>
    <property type="match status" value="1"/>
</dbReference>
<dbReference type="Gene3D" id="3.30.750.24">
    <property type="entry name" value="STAS domain"/>
    <property type="match status" value="1"/>
</dbReference>
<accession>A0A510HJA3</accession>
<dbReference type="InterPro" id="IPR003658">
    <property type="entry name" value="Anti-sigma_ant"/>
</dbReference>
<evidence type="ECO:0000256" key="2">
    <source>
        <dbReference type="RuleBase" id="RU003749"/>
    </source>
</evidence>
<dbReference type="InterPro" id="IPR036513">
    <property type="entry name" value="STAS_dom_sf"/>
</dbReference>
<comment type="similarity">
    <text evidence="1 2">Belongs to the anti-sigma-factor antagonist family.</text>
</comment>
<gene>
    <name evidence="4" type="ORF">RxyAA322_18480</name>
</gene>
<protein>
    <recommendedName>
        <fullName evidence="2">Anti-sigma factor antagonist</fullName>
    </recommendedName>
</protein>
<dbReference type="RefSeq" id="WP_143528005.1">
    <property type="nucleotide sequence ID" value="NZ_AP019791.1"/>
</dbReference>
<dbReference type="EMBL" id="AP019791">
    <property type="protein sequence ID" value="BBL79994.1"/>
    <property type="molecule type" value="Genomic_DNA"/>
</dbReference>